<reference evidence="1 2" key="1">
    <citation type="submission" date="2020-02" db="EMBL/GenBank/DDBJ databases">
        <authorList>
            <person name="Ma Q."/>
            <person name="Huang Y."/>
            <person name="Song X."/>
            <person name="Pei D."/>
        </authorList>
    </citation>
    <scope>NUCLEOTIDE SEQUENCE [LARGE SCALE GENOMIC DNA]</scope>
    <source>
        <strain evidence="1">Sxm20200214</strain>
        <tissue evidence="1">Leaf</tissue>
    </source>
</reference>
<sequence>MAQHDSSSTTPTLTCVQQSLGPHAVMPTNGAEDIAGENFKTHSLDNMLVVYNAHTNLIRFSTRRHDPPKSQIPQTAKLTNIQAAEILVEGVYAQVDAELPWFVAEIVGKTYTFQLKWVGDGLITPKKKPVTIVFHEKSIYTVEHIQINTQ</sequence>
<gene>
    <name evidence="1" type="ORF">Bca52824_057711</name>
</gene>
<dbReference type="OrthoDB" id="1110184at2759"/>
<comment type="caution">
    <text evidence="1">The sequence shown here is derived from an EMBL/GenBank/DDBJ whole genome shotgun (WGS) entry which is preliminary data.</text>
</comment>
<dbReference type="EMBL" id="JAAMPC010000012">
    <property type="protein sequence ID" value="KAG2275156.1"/>
    <property type="molecule type" value="Genomic_DNA"/>
</dbReference>
<keyword evidence="2" id="KW-1185">Reference proteome</keyword>
<accession>A0A8X7QS30</accession>
<organism evidence="1 2">
    <name type="scientific">Brassica carinata</name>
    <name type="common">Ethiopian mustard</name>
    <name type="synonym">Abyssinian cabbage</name>
    <dbReference type="NCBI Taxonomy" id="52824"/>
    <lineage>
        <taxon>Eukaryota</taxon>
        <taxon>Viridiplantae</taxon>
        <taxon>Streptophyta</taxon>
        <taxon>Embryophyta</taxon>
        <taxon>Tracheophyta</taxon>
        <taxon>Spermatophyta</taxon>
        <taxon>Magnoliopsida</taxon>
        <taxon>eudicotyledons</taxon>
        <taxon>Gunneridae</taxon>
        <taxon>Pentapetalae</taxon>
        <taxon>rosids</taxon>
        <taxon>malvids</taxon>
        <taxon>Brassicales</taxon>
        <taxon>Brassicaceae</taxon>
        <taxon>Brassiceae</taxon>
        <taxon>Brassica</taxon>
    </lineage>
</organism>
<name>A0A8X7QS30_BRACI</name>
<protein>
    <submittedName>
        <fullName evidence="1">Uncharacterized protein</fullName>
    </submittedName>
</protein>
<dbReference type="Proteomes" id="UP000886595">
    <property type="component" value="Unassembled WGS sequence"/>
</dbReference>
<proteinExistence type="predicted"/>
<dbReference type="AlphaFoldDB" id="A0A8X7QS30"/>
<evidence type="ECO:0000313" key="1">
    <source>
        <dbReference type="EMBL" id="KAG2275156.1"/>
    </source>
</evidence>
<evidence type="ECO:0000313" key="2">
    <source>
        <dbReference type="Proteomes" id="UP000886595"/>
    </source>
</evidence>